<dbReference type="RefSeq" id="WP_048586548.1">
    <property type="nucleotide sequence ID" value="NZ_LFNT01000087.1"/>
</dbReference>
<evidence type="ECO:0000313" key="1">
    <source>
        <dbReference type="EMBL" id="KMS67956.1"/>
    </source>
</evidence>
<dbReference type="OrthoDB" id="4516036at2"/>
<sequence>MTHSAATYLAQNAFTRTLYIPEPVKQQLSHRLSEYLTEAAQAFRKLAGERADLYLAGSLARSEAAVEPAGSEYRLASDLDFVAVTPTPDEQPELVARLLAHLRAFDDDFLPTCFVLGRSQAAGVRSHFGHDLWLGSRHPLVRGSTDGGPARPAIGRQEMLEVVVHQLANYLLVAPDPADEATGRGRVTPEHHLRKLQLELLRAHAPALGDDVLRYADLPAVSRTSPLDALVSPEFVRELVRARELSLRNPEPVTQGTQRVLRLLAALFIRPGPGVTDADGLAAALHAEGRTRRGVLWLFQLCLIAYFTLTVSTGDAARRAAATVLALWRRLDIAELREARETPDAVAALDPGEVTDPTTPQARLLHQAMTLLRLDYYHHLGPLNFGRIDYPGYSTPGGRE</sequence>
<evidence type="ECO:0000313" key="2">
    <source>
        <dbReference type="Proteomes" id="UP000037432"/>
    </source>
</evidence>
<gene>
    <name evidence="1" type="ORF">ACM01_40870</name>
</gene>
<reference evidence="1 2" key="1">
    <citation type="submission" date="2015-06" db="EMBL/GenBank/DDBJ databases">
        <authorList>
            <person name="Ju K.-S."/>
            <person name="Doroghazi J.R."/>
            <person name="Metcalf W.W."/>
        </authorList>
    </citation>
    <scope>NUCLEOTIDE SEQUENCE [LARGE SCALE GENOMIC DNA]</scope>
    <source>
        <strain evidence="1 2">NRRL 3414</strain>
    </source>
</reference>
<proteinExistence type="predicted"/>
<organism evidence="1 2">
    <name type="scientific">Streptomyces viridochromogenes</name>
    <dbReference type="NCBI Taxonomy" id="1938"/>
    <lineage>
        <taxon>Bacteria</taxon>
        <taxon>Bacillati</taxon>
        <taxon>Actinomycetota</taxon>
        <taxon>Actinomycetes</taxon>
        <taxon>Kitasatosporales</taxon>
        <taxon>Streptomycetaceae</taxon>
        <taxon>Streptomyces</taxon>
    </lineage>
</organism>
<protein>
    <submittedName>
        <fullName evidence="1">Uncharacterized protein</fullName>
    </submittedName>
</protein>
<dbReference type="Proteomes" id="UP000037432">
    <property type="component" value="Unassembled WGS sequence"/>
</dbReference>
<comment type="caution">
    <text evidence="1">The sequence shown here is derived from an EMBL/GenBank/DDBJ whole genome shotgun (WGS) entry which is preliminary data.</text>
</comment>
<dbReference type="EMBL" id="LFNT01000087">
    <property type="protein sequence ID" value="KMS67956.1"/>
    <property type="molecule type" value="Genomic_DNA"/>
</dbReference>
<dbReference type="AlphaFoldDB" id="A0A0J7YWD1"/>
<dbReference type="PATRIC" id="fig|1938.3.peg.9501"/>
<accession>A0A0J7YWD1</accession>
<name>A0A0J7YWD1_STRVR</name>